<dbReference type="EMBL" id="LTAY01000035">
    <property type="protein sequence ID" value="OPX48181.1"/>
    <property type="molecule type" value="Genomic_DNA"/>
</dbReference>
<gene>
    <name evidence="2" type="ORF">CLTHE_13130</name>
</gene>
<evidence type="ECO:0000313" key="2">
    <source>
        <dbReference type="EMBL" id="OPX48181.1"/>
    </source>
</evidence>
<organism evidence="2 3">
    <name type="scientific">Clostridium thermobutyricum DSM 4928</name>
    <dbReference type="NCBI Taxonomy" id="1121339"/>
    <lineage>
        <taxon>Bacteria</taxon>
        <taxon>Bacillati</taxon>
        <taxon>Bacillota</taxon>
        <taxon>Clostridia</taxon>
        <taxon>Eubacteriales</taxon>
        <taxon>Clostridiaceae</taxon>
        <taxon>Clostridium</taxon>
    </lineage>
</organism>
<protein>
    <submittedName>
        <fullName evidence="2">Uncharacterized protein</fullName>
    </submittedName>
</protein>
<comment type="caution">
    <text evidence="2">The sequence shown here is derived from an EMBL/GenBank/DDBJ whole genome shotgun (WGS) entry which is preliminary data.</text>
</comment>
<keyword evidence="1" id="KW-0812">Transmembrane</keyword>
<name>A0A1V4SVP1_9CLOT</name>
<evidence type="ECO:0000256" key="1">
    <source>
        <dbReference type="SAM" id="Phobius"/>
    </source>
</evidence>
<reference evidence="2 3" key="1">
    <citation type="submission" date="2016-02" db="EMBL/GenBank/DDBJ databases">
        <title>Genome sequence of Clostridium thermobutyricum DSM 4928.</title>
        <authorList>
            <person name="Poehlein A."/>
            <person name="Daniel R."/>
        </authorList>
    </citation>
    <scope>NUCLEOTIDE SEQUENCE [LARGE SCALE GENOMIC DNA]</scope>
    <source>
        <strain evidence="2 3">DSM 4928</strain>
    </source>
</reference>
<keyword evidence="1" id="KW-0472">Membrane</keyword>
<dbReference type="Proteomes" id="UP000191448">
    <property type="component" value="Unassembled WGS sequence"/>
</dbReference>
<keyword evidence="1" id="KW-1133">Transmembrane helix</keyword>
<dbReference type="AlphaFoldDB" id="A0A1V4SVP1"/>
<evidence type="ECO:0000313" key="3">
    <source>
        <dbReference type="Proteomes" id="UP000191448"/>
    </source>
</evidence>
<sequence>MRGKIKLWITISILIIIGVVLVISYKNRTVNDTRGGVINSKKEIVYEVKNNYKDLEIRIKTDFNKRKDIKIIILDPNGNEKVIDTKTNKEIIKSFKGDKGEWTIKFECPFNEPVNFEVNFILRNK</sequence>
<accession>A0A1V4SVP1</accession>
<feature type="transmembrane region" description="Helical" evidence="1">
    <location>
        <begin position="7"/>
        <end position="25"/>
    </location>
</feature>
<dbReference type="RefSeq" id="WP_080022543.1">
    <property type="nucleotide sequence ID" value="NZ_LTAY01000035.1"/>
</dbReference>
<proteinExistence type="predicted"/>